<evidence type="ECO:0000313" key="6">
    <source>
        <dbReference type="Ensembl" id="ENSCINP00000029875.1"/>
    </source>
</evidence>
<dbReference type="Pfam" id="PF04145">
    <property type="entry name" value="Ctr"/>
    <property type="match status" value="1"/>
</dbReference>
<dbReference type="HOGENOM" id="CLU_2426363_0_0_1"/>
<organism evidence="6 7">
    <name type="scientific">Ciona intestinalis</name>
    <name type="common">Transparent sea squirt</name>
    <name type="synonym">Ascidia intestinalis</name>
    <dbReference type="NCBI Taxonomy" id="7719"/>
    <lineage>
        <taxon>Eukaryota</taxon>
        <taxon>Metazoa</taxon>
        <taxon>Chordata</taxon>
        <taxon>Tunicata</taxon>
        <taxon>Ascidiacea</taxon>
        <taxon>Phlebobranchia</taxon>
        <taxon>Cionidae</taxon>
        <taxon>Ciona</taxon>
    </lineage>
</organism>
<feature type="region of interest" description="Disordered" evidence="5">
    <location>
        <begin position="66"/>
        <end position="91"/>
    </location>
</feature>
<dbReference type="AlphaFoldDB" id="H2XJP3"/>
<keyword evidence="2 4" id="KW-1133">Transmembrane helix</keyword>
<dbReference type="PANTHER" id="PTHR12483">
    <property type="entry name" value="SOLUTE CARRIER FAMILY 31 COPPER TRANSPORTERS"/>
    <property type="match status" value="1"/>
</dbReference>
<reference evidence="6" key="3">
    <citation type="submission" date="2025-08" db="UniProtKB">
        <authorList>
            <consortium name="Ensembl"/>
        </authorList>
    </citation>
    <scope>IDENTIFICATION</scope>
</reference>
<evidence type="ECO:0000256" key="4">
    <source>
        <dbReference type="RuleBase" id="RU367022"/>
    </source>
</evidence>
<dbReference type="EMBL" id="EAAA01002383">
    <property type="status" value="NOT_ANNOTATED_CDS"/>
    <property type="molecule type" value="Genomic_DNA"/>
</dbReference>
<keyword evidence="7" id="KW-1185">Reference proteome</keyword>
<reference evidence="6" key="2">
    <citation type="journal article" date="2008" name="Genome Biol.">
        <title>Improved genome assembly and evidence-based global gene model set for the chordate Ciona intestinalis: new insight into intron and operon populations.</title>
        <authorList>
            <person name="Satou Y."/>
            <person name="Mineta K."/>
            <person name="Ogasawara M."/>
            <person name="Sasakura Y."/>
            <person name="Shoguchi E."/>
            <person name="Ueno K."/>
            <person name="Yamada L."/>
            <person name="Matsumoto J."/>
            <person name="Wasserscheid J."/>
            <person name="Dewar K."/>
            <person name="Wiley G.B."/>
            <person name="Macmil S.L."/>
            <person name="Roe B.A."/>
            <person name="Zeller R.W."/>
            <person name="Hastings K.E."/>
            <person name="Lemaire P."/>
            <person name="Lindquist E."/>
            <person name="Endo T."/>
            <person name="Hotta K."/>
            <person name="Inaba K."/>
        </authorList>
    </citation>
    <scope>NUCLEOTIDE SEQUENCE [LARGE SCALE GENOMIC DNA]</scope>
    <source>
        <strain evidence="6">wild type</strain>
    </source>
</reference>
<dbReference type="InParanoid" id="H2XJP3"/>
<keyword evidence="4" id="KW-0187">Copper transport</keyword>
<keyword evidence="4" id="KW-0813">Transport</keyword>
<evidence type="ECO:0000313" key="7">
    <source>
        <dbReference type="Proteomes" id="UP000008144"/>
    </source>
</evidence>
<evidence type="ECO:0000256" key="1">
    <source>
        <dbReference type="ARBA" id="ARBA00022692"/>
    </source>
</evidence>
<reference evidence="6" key="4">
    <citation type="submission" date="2025-09" db="UniProtKB">
        <authorList>
            <consortium name="Ensembl"/>
        </authorList>
    </citation>
    <scope>IDENTIFICATION</scope>
</reference>
<evidence type="ECO:0000256" key="2">
    <source>
        <dbReference type="ARBA" id="ARBA00022989"/>
    </source>
</evidence>
<dbReference type="Proteomes" id="UP000008144">
    <property type="component" value="Chromosome 7"/>
</dbReference>
<dbReference type="PANTHER" id="PTHR12483:SF115">
    <property type="entry name" value="COPPER TRANSPORT PROTEIN"/>
    <property type="match status" value="1"/>
</dbReference>
<dbReference type="GO" id="GO:0016020">
    <property type="term" value="C:membrane"/>
    <property type="evidence" value="ECO:0007669"/>
    <property type="project" value="UniProtKB-SubCell"/>
</dbReference>
<proteinExistence type="inferred from homology"/>
<dbReference type="Ensembl" id="ENSCINT00000035506.1">
    <property type="protein sequence ID" value="ENSCINP00000029875.1"/>
    <property type="gene ID" value="ENSCING00000018649.1"/>
</dbReference>
<protein>
    <recommendedName>
        <fullName evidence="4">Copper transport protein</fullName>
    </recommendedName>
</protein>
<keyword evidence="1 4" id="KW-0812">Transmembrane</keyword>
<dbReference type="InterPro" id="IPR007274">
    <property type="entry name" value="Cop_transporter"/>
</dbReference>
<dbReference type="GO" id="GO:0005375">
    <property type="term" value="F:copper ion transmembrane transporter activity"/>
    <property type="evidence" value="ECO:0007669"/>
    <property type="project" value="UniProtKB-UniRule"/>
</dbReference>
<accession>H2XJP3</accession>
<keyword evidence="4" id="KW-0186">Copper</keyword>
<sequence>MNVEQKMSTLHHLANTILYCVVLAWSYLLMLSVMTMNPWLAGSSVLGCSTGFMIFGVNEKSLPNSQTVEIDNNEKSDTNRSDKVVELEHLK</sequence>
<evidence type="ECO:0000256" key="5">
    <source>
        <dbReference type="SAM" id="MobiDB-lite"/>
    </source>
</evidence>
<keyword evidence="4" id="KW-0406">Ion transport</keyword>
<name>H2XJP3_CIOIN</name>
<comment type="subcellular location">
    <subcellularLocation>
        <location evidence="4">Membrane</location>
        <topology evidence="4">Multi-pass membrane protein</topology>
    </subcellularLocation>
</comment>
<keyword evidence="3 4" id="KW-0472">Membrane</keyword>
<feature type="transmembrane region" description="Helical" evidence="4">
    <location>
        <begin position="39"/>
        <end position="57"/>
    </location>
</feature>
<evidence type="ECO:0000256" key="3">
    <source>
        <dbReference type="ARBA" id="ARBA00023136"/>
    </source>
</evidence>
<feature type="compositionally biased region" description="Basic and acidic residues" evidence="5">
    <location>
        <begin position="72"/>
        <end position="91"/>
    </location>
</feature>
<feature type="transmembrane region" description="Helical" evidence="4">
    <location>
        <begin position="12"/>
        <end position="33"/>
    </location>
</feature>
<reference evidence="7" key="1">
    <citation type="journal article" date="2002" name="Science">
        <title>The draft genome of Ciona intestinalis: insights into chordate and vertebrate origins.</title>
        <authorList>
            <person name="Dehal P."/>
            <person name="Satou Y."/>
            <person name="Campbell R.K."/>
            <person name="Chapman J."/>
            <person name="Degnan B."/>
            <person name="De Tomaso A."/>
            <person name="Davidson B."/>
            <person name="Di Gregorio A."/>
            <person name="Gelpke M."/>
            <person name="Goodstein D.M."/>
            <person name="Harafuji N."/>
            <person name="Hastings K.E."/>
            <person name="Ho I."/>
            <person name="Hotta K."/>
            <person name="Huang W."/>
            <person name="Kawashima T."/>
            <person name="Lemaire P."/>
            <person name="Martinez D."/>
            <person name="Meinertzhagen I.A."/>
            <person name="Necula S."/>
            <person name="Nonaka M."/>
            <person name="Putnam N."/>
            <person name="Rash S."/>
            <person name="Saiga H."/>
            <person name="Satake M."/>
            <person name="Terry A."/>
            <person name="Yamada L."/>
            <person name="Wang H.G."/>
            <person name="Awazu S."/>
            <person name="Azumi K."/>
            <person name="Boore J."/>
            <person name="Branno M."/>
            <person name="Chin-Bow S."/>
            <person name="DeSantis R."/>
            <person name="Doyle S."/>
            <person name="Francino P."/>
            <person name="Keys D.N."/>
            <person name="Haga S."/>
            <person name="Hayashi H."/>
            <person name="Hino K."/>
            <person name="Imai K.S."/>
            <person name="Inaba K."/>
            <person name="Kano S."/>
            <person name="Kobayashi K."/>
            <person name="Kobayashi M."/>
            <person name="Lee B.I."/>
            <person name="Makabe K.W."/>
            <person name="Manohar C."/>
            <person name="Matassi G."/>
            <person name="Medina M."/>
            <person name="Mochizuki Y."/>
            <person name="Mount S."/>
            <person name="Morishita T."/>
            <person name="Miura S."/>
            <person name="Nakayama A."/>
            <person name="Nishizaka S."/>
            <person name="Nomoto H."/>
            <person name="Ohta F."/>
            <person name="Oishi K."/>
            <person name="Rigoutsos I."/>
            <person name="Sano M."/>
            <person name="Sasaki A."/>
            <person name="Sasakura Y."/>
            <person name="Shoguchi E."/>
            <person name="Shin-i T."/>
            <person name="Spagnuolo A."/>
            <person name="Stainier D."/>
            <person name="Suzuki M.M."/>
            <person name="Tassy O."/>
            <person name="Takatori N."/>
            <person name="Tokuoka M."/>
            <person name="Yagi K."/>
            <person name="Yoshizaki F."/>
            <person name="Wada S."/>
            <person name="Zhang C."/>
            <person name="Hyatt P.D."/>
            <person name="Larimer F."/>
            <person name="Detter C."/>
            <person name="Doggett N."/>
            <person name="Glavina T."/>
            <person name="Hawkins T."/>
            <person name="Richardson P."/>
            <person name="Lucas S."/>
            <person name="Kohara Y."/>
            <person name="Levine M."/>
            <person name="Satoh N."/>
            <person name="Rokhsar D.S."/>
        </authorList>
    </citation>
    <scope>NUCLEOTIDE SEQUENCE [LARGE SCALE GENOMIC DNA]</scope>
</reference>
<comment type="similarity">
    <text evidence="4">Belongs to the copper transporter (Ctr) (TC 1.A.56) family. SLC31A subfamily.</text>
</comment>